<accession>A0A3D8J013</accession>
<dbReference type="RefSeq" id="WP_115569856.1">
    <property type="nucleotide sequence ID" value="NZ_NXLV01000012.1"/>
</dbReference>
<dbReference type="EMBL" id="NXLV01000012">
    <property type="protein sequence ID" value="RDU70194.1"/>
    <property type="molecule type" value="Genomic_DNA"/>
</dbReference>
<protein>
    <submittedName>
        <fullName evidence="1">Uncharacterized protein</fullName>
    </submittedName>
</protein>
<evidence type="ECO:0000313" key="1">
    <source>
        <dbReference type="EMBL" id="RDU70194.1"/>
    </source>
</evidence>
<dbReference type="AlphaFoldDB" id="A0A3D8J013"/>
<sequence>MTADKNNLPKHYSSWMQDIDNAYITQEAWMKGEYFDENERIKIYKHPKLGYIKVYQLSDGSIFGYPFGDMGIKDWEFEKLTPPSLIAVAQILRRQPCVFNFVLGNFRLLKYCENFWISYFQDFDIHFLGISDFNYSTCWSFLSQDKIKLQISIIAPFAKIEFCNDFQRIKRFEVLLKNMGYLLLDRKQLELEVPNIHLENALSPVNIDMCFFEEYHKESNKILGKKV</sequence>
<organism evidence="1 2">
    <name type="scientific">Helicobacter brantae</name>
    <dbReference type="NCBI Taxonomy" id="375927"/>
    <lineage>
        <taxon>Bacteria</taxon>
        <taxon>Pseudomonadati</taxon>
        <taxon>Campylobacterota</taxon>
        <taxon>Epsilonproteobacteria</taxon>
        <taxon>Campylobacterales</taxon>
        <taxon>Helicobacteraceae</taxon>
        <taxon>Helicobacter</taxon>
    </lineage>
</organism>
<dbReference type="OrthoDB" id="9841209at2"/>
<keyword evidence="2" id="KW-1185">Reference proteome</keyword>
<comment type="caution">
    <text evidence="1">The sequence shown here is derived from an EMBL/GenBank/DDBJ whole genome shotgun (WGS) entry which is preliminary data.</text>
</comment>
<gene>
    <name evidence="1" type="ORF">CQA58_06180</name>
</gene>
<reference evidence="1 2" key="1">
    <citation type="submission" date="2018-04" db="EMBL/GenBank/DDBJ databases">
        <title>Novel Campyloabacter and Helicobacter Species and Strains.</title>
        <authorList>
            <person name="Mannion A.J."/>
            <person name="Shen Z."/>
            <person name="Fox J.G."/>
        </authorList>
    </citation>
    <scope>NUCLEOTIDE SEQUENCE [LARGE SCALE GENOMIC DNA]</scope>
    <source>
        <strain evidence="1 2">MIT 04-9366</strain>
    </source>
</reference>
<evidence type="ECO:0000313" key="2">
    <source>
        <dbReference type="Proteomes" id="UP000257045"/>
    </source>
</evidence>
<name>A0A3D8J013_9HELI</name>
<proteinExistence type="predicted"/>
<dbReference type="Proteomes" id="UP000257045">
    <property type="component" value="Unassembled WGS sequence"/>
</dbReference>